<feature type="transmembrane region" description="Helical" evidence="1">
    <location>
        <begin position="6"/>
        <end position="27"/>
    </location>
</feature>
<keyword evidence="1" id="KW-1133">Transmembrane helix</keyword>
<organism evidence="2 3">
    <name type="scientific">Candidatus Ghiorseimicrobium undicola</name>
    <dbReference type="NCBI Taxonomy" id="1974746"/>
    <lineage>
        <taxon>Bacteria</taxon>
        <taxon>Pseudomonadati</taxon>
        <taxon>Candidatus Omnitrophota</taxon>
        <taxon>Candidatus Ghiorseimicrobium</taxon>
    </lineage>
</organism>
<accession>A0A2H0LXE4</accession>
<evidence type="ECO:0000313" key="2">
    <source>
        <dbReference type="EMBL" id="PIQ89093.1"/>
    </source>
</evidence>
<dbReference type="EMBL" id="PCWA01000073">
    <property type="protein sequence ID" value="PIQ89093.1"/>
    <property type="molecule type" value="Genomic_DNA"/>
</dbReference>
<protein>
    <recommendedName>
        <fullName evidence="4">AsmA-like C-terminal domain-containing protein</fullName>
    </recommendedName>
</protein>
<sequence length="671" mass="75915">MRKYLFRIIIVLSVIFVLAYFATALFINKKFFPPSLKTEIEQYFSQNLPGKISIARITYSPFNRVILSQARFYDSGGGGSAPTLIIDKLKISFSLLRFLSAGELIVTDIKIEGAGADIFLCAAFLKENMGPLLAFLAKLTPPDDLAVNLEKINLSFSLPDGRVLNASVLTRLRIRQRDVLVKGSLKIPNIFSAGSKAGHILKFKFKGALESNGVRIDDLEFKADKLFSRFWGFYENSTLQLNGFFELNDFLKRFSENKTGSNFPAGLFRRLGWRADKLALPQRQFNTDLEISDISWRMKFLAASLKIQSLDFFLNNVPIHIAGDVFFVPAVSMDLKFSSYQDQLKQARIRNYNAFDAAISGTLKDWGFYGKIASEFRRKGANKPSAEKAEIIFDNLNFKPLDKKVLEINFNGADLSYWAQDNFYNVFLDNFSSELDYGHEIKKPLIFDSGIYGGILSGRGQIDTSGLPLKLRFDFRVKDAEANKLALVLEHFSKVHGKISSRLSYDNYDGSILKGGMIMRDGYLENFEFFKWLADFFAMPGLSRIEFGRLSGAFLVDDESAGMDIIDLDSSQISLDGYFRQLENGLVESRLSLGLSRPILEGSPKFRPLLSILGNDIESLVFDFQLSGLLSAMNFKWLESDFKQRLKARIPDFIERAIERNVEQAIFDIAH</sequence>
<evidence type="ECO:0000256" key="1">
    <source>
        <dbReference type="SAM" id="Phobius"/>
    </source>
</evidence>
<proteinExistence type="predicted"/>
<gene>
    <name evidence="2" type="ORF">COV72_04680</name>
</gene>
<keyword evidence="1" id="KW-0812">Transmembrane</keyword>
<name>A0A2H0LXE4_9BACT</name>
<dbReference type="Proteomes" id="UP000229641">
    <property type="component" value="Unassembled WGS sequence"/>
</dbReference>
<keyword evidence="1" id="KW-0472">Membrane</keyword>
<reference evidence="2 3" key="1">
    <citation type="submission" date="2017-09" db="EMBL/GenBank/DDBJ databases">
        <title>Depth-based differentiation of microbial function through sediment-hosted aquifers and enrichment of novel symbionts in the deep terrestrial subsurface.</title>
        <authorList>
            <person name="Probst A.J."/>
            <person name="Ladd B."/>
            <person name="Jarett J.K."/>
            <person name="Geller-Mcgrath D.E."/>
            <person name="Sieber C.M."/>
            <person name="Emerson J.B."/>
            <person name="Anantharaman K."/>
            <person name="Thomas B.C."/>
            <person name="Malmstrom R."/>
            <person name="Stieglmeier M."/>
            <person name="Klingl A."/>
            <person name="Woyke T."/>
            <person name="Ryan C.M."/>
            <person name="Banfield J.F."/>
        </authorList>
    </citation>
    <scope>NUCLEOTIDE SEQUENCE [LARGE SCALE GENOMIC DNA]</scope>
    <source>
        <strain evidence="2">CG11_big_fil_rev_8_21_14_0_20_42_13</strain>
    </source>
</reference>
<dbReference type="AlphaFoldDB" id="A0A2H0LXE4"/>
<evidence type="ECO:0008006" key="4">
    <source>
        <dbReference type="Google" id="ProtNLM"/>
    </source>
</evidence>
<evidence type="ECO:0000313" key="3">
    <source>
        <dbReference type="Proteomes" id="UP000229641"/>
    </source>
</evidence>
<comment type="caution">
    <text evidence="2">The sequence shown here is derived from an EMBL/GenBank/DDBJ whole genome shotgun (WGS) entry which is preliminary data.</text>
</comment>